<gene>
    <name evidence="1" type="ORF">PDIGIT_LOCUS11955</name>
</gene>
<dbReference type="EMBL" id="CAOQHR010000008">
    <property type="protein sequence ID" value="CAI6338820.1"/>
    <property type="molecule type" value="Genomic_DNA"/>
</dbReference>
<keyword evidence="2" id="KW-1185">Reference proteome</keyword>
<accession>A0A9W4UMR0</accession>
<reference evidence="1" key="1">
    <citation type="submission" date="2023-01" db="EMBL/GenBank/DDBJ databases">
        <authorList>
            <person name="Van Ghelder C."/>
            <person name="Rancurel C."/>
        </authorList>
    </citation>
    <scope>NUCLEOTIDE SEQUENCE</scope>
    <source>
        <strain evidence="1">CNCM I-4278</strain>
    </source>
</reference>
<comment type="caution">
    <text evidence="1">The sequence shown here is derived from an EMBL/GenBank/DDBJ whole genome shotgun (WGS) entry which is preliminary data.</text>
</comment>
<evidence type="ECO:0000313" key="2">
    <source>
        <dbReference type="Proteomes" id="UP001152607"/>
    </source>
</evidence>
<name>A0A9W4UMR0_9PLEO</name>
<organism evidence="1 2">
    <name type="scientific">Periconia digitata</name>
    <dbReference type="NCBI Taxonomy" id="1303443"/>
    <lineage>
        <taxon>Eukaryota</taxon>
        <taxon>Fungi</taxon>
        <taxon>Dikarya</taxon>
        <taxon>Ascomycota</taxon>
        <taxon>Pezizomycotina</taxon>
        <taxon>Dothideomycetes</taxon>
        <taxon>Pleosporomycetidae</taxon>
        <taxon>Pleosporales</taxon>
        <taxon>Massarineae</taxon>
        <taxon>Periconiaceae</taxon>
        <taxon>Periconia</taxon>
    </lineage>
</organism>
<dbReference type="AlphaFoldDB" id="A0A9W4UMR0"/>
<dbReference type="Proteomes" id="UP001152607">
    <property type="component" value="Unassembled WGS sequence"/>
</dbReference>
<proteinExistence type="predicted"/>
<sequence length="81" mass="9081">MRAVTEESTCIGGAHEAYRLMKLVGFGRFTPMTEYLVKDPEAFAGIPFVSIVDLVVHTVMKVESWSSRQIAPLETNEECPY</sequence>
<evidence type="ECO:0000313" key="1">
    <source>
        <dbReference type="EMBL" id="CAI6338820.1"/>
    </source>
</evidence>
<protein>
    <submittedName>
        <fullName evidence="1">Uncharacterized protein</fullName>
    </submittedName>
</protein>